<reference evidence="2" key="1">
    <citation type="submission" date="2022-10" db="EMBL/GenBank/DDBJ databases">
        <title>Chitinophaga sp. nov., isolated from soil.</title>
        <authorList>
            <person name="Jeon C.O."/>
        </authorList>
    </citation>
    <scope>NUCLEOTIDE SEQUENCE</scope>
    <source>
        <strain evidence="2">R8</strain>
    </source>
</reference>
<feature type="transmembrane region" description="Helical" evidence="1">
    <location>
        <begin position="71"/>
        <end position="89"/>
    </location>
</feature>
<organism evidence="2 3">
    <name type="scientific">Chitinophaga horti</name>
    <dbReference type="NCBI Taxonomy" id="2920382"/>
    <lineage>
        <taxon>Bacteria</taxon>
        <taxon>Pseudomonadati</taxon>
        <taxon>Bacteroidota</taxon>
        <taxon>Chitinophagia</taxon>
        <taxon>Chitinophagales</taxon>
        <taxon>Chitinophagaceae</taxon>
        <taxon>Chitinophaga</taxon>
    </lineage>
</organism>
<evidence type="ECO:0000313" key="3">
    <source>
        <dbReference type="Proteomes" id="UP001162741"/>
    </source>
</evidence>
<dbReference type="Proteomes" id="UP001162741">
    <property type="component" value="Chromosome"/>
</dbReference>
<feature type="transmembrane region" description="Helical" evidence="1">
    <location>
        <begin position="101"/>
        <end position="119"/>
    </location>
</feature>
<evidence type="ECO:0000256" key="1">
    <source>
        <dbReference type="SAM" id="Phobius"/>
    </source>
</evidence>
<protein>
    <submittedName>
        <fullName evidence="2">DUF983 domain-containing protein</fullName>
    </submittedName>
</protein>
<keyword evidence="1" id="KW-1133">Transmembrane helix</keyword>
<evidence type="ECO:0000313" key="2">
    <source>
        <dbReference type="EMBL" id="UYQ95386.1"/>
    </source>
</evidence>
<name>A0ABY6J7T5_9BACT</name>
<keyword evidence="1" id="KW-0472">Membrane</keyword>
<gene>
    <name evidence="2" type="ORF">MKQ68_09780</name>
</gene>
<sequence>MDTNLMAADKAPKRPSYFKVFACKCPRCRKGNMFADSNPYHLKSTMKMNDTCPVCGQQFDLEVGFYYGSGYVSYALSVAISAATLVAWWLTIGMGLYDNRFIYWLVANGVVLVALQPLLMRLARAIWISFFVGYNPKWREQPAAEPERVNNDYKNAW</sequence>
<dbReference type="Pfam" id="PF06170">
    <property type="entry name" value="DUF983"/>
    <property type="match status" value="1"/>
</dbReference>
<keyword evidence="1" id="KW-0812">Transmembrane</keyword>
<dbReference type="InterPro" id="IPR009325">
    <property type="entry name" value="DUF983"/>
</dbReference>
<dbReference type="RefSeq" id="WP_264283130.1">
    <property type="nucleotide sequence ID" value="NZ_CP107006.1"/>
</dbReference>
<accession>A0ABY6J7T5</accession>
<dbReference type="EMBL" id="CP107006">
    <property type="protein sequence ID" value="UYQ95386.1"/>
    <property type="molecule type" value="Genomic_DNA"/>
</dbReference>
<keyword evidence="3" id="KW-1185">Reference proteome</keyword>
<proteinExistence type="predicted"/>